<accession>A0ACC1MQ67</accession>
<keyword evidence="2" id="KW-1185">Reference proteome</keyword>
<protein>
    <submittedName>
        <fullName evidence="1">Uncharacterized protein</fullName>
    </submittedName>
</protein>
<organism evidence="1 2">
    <name type="scientific">Zarea fungicola</name>
    <dbReference type="NCBI Taxonomy" id="93591"/>
    <lineage>
        <taxon>Eukaryota</taxon>
        <taxon>Fungi</taxon>
        <taxon>Dikarya</taxon>
        <taxon>Ascomycota</taxon>
        <taxon>Pezizomycotina</taxon>
        <taxon>Sordariomycetes</taxon>
        <taxon>Hypocreomycetidae</taxon>
        <taxon>Hypocreales</taxon>
        <taxon>Cordycipitaceae</taxon>
        <taxon>Zarea</taxon>
    </lineage>
</organism>
<proteinExistence type="predicted"/>
<comment type="caution">
    <text evidence="1">The sequence shown here is derived from an EMBL/GenBank/DDBJ whole genome shotgun (WGS) entry which is preliminary data.</text>
</comment>
<evidence type="ECO:0000313" key="2">
    <source>
        <dbReference type="Proteomes" id="UP001143910"/>
    </source>
</evidence>
<reference evidence="1" key="1">
    <citation type="submission" date="2022-08" db="EMBL/GenBank/DDBJ databases">
        <title>Genome Sequence of Lecanicillium fungicola.</title>
        <authorList>
            <person name="Buettner E."/>
        </authorList>
    </citation>
    <scope>NUCLEOTIDE SEQUENCE</scope>
    <source>
        <strain evidence="1">Babe33</strain>
    </source>
</reference>
<dbReference type="Proteomes" id="UP001143910">
    <property type="component" value="Unassembled WGS sequence"/>
</dbReference>
<evidence type="ECO:0000313" key="1">
    <source>
        <dbReference type="EMBL" id="KAJ2968746.1"/>
    </source>
</evidence>
<gene>
    <name evidence="1" type="ORF">NQ176_g9031</name>
</gene>
<sequence length="347" mass="40637">MDIYRRIQRRRPSTTFFVIFCLCVVYAVWFFPSRLSQHVSRFKPQKSTANCSAYGWPEYISKQPNTPRKVYDLFMVNTELDWLEIRLATLYPAVDFFVIVEGSKTFTGLTKDLTVKKNWARFEKFHEKMIYHEITYDNYEPSDAWGAEAFTRNAMFQQAIENLTGAQKPEAKDVLVVTDVDEIPRPETLETLRHCSFPRRVTLWSRFYYYSFQFLHIGAEWSGPKATFYDGANTILPHDLRANRGQALDDTGSIANASWHCSSCFSTIDEFRVKIKSYSHTEHNTDQYLDSNWIMDHVRIGKDMWERPGEYYEPLPRNTDVPPYILDNAARYGYLLNRSGEKAGFLD</sequence>
<dbReference type="EMBL" id="JANJQO010001912">
    <property type="protein sequence ID" value="KAJ2968746.1"/>
    <property type="molecule type" value="Genomic_DNA"/>
</dbReference>
<name>A0ACC1MQ67_9HYPO</name>